<evidence type="ECO:0000256" key="1">
    <source>
        <dbReference type="SAM" id="MobiDB-lite"/>
    </source>
</evidence>
<dbReference type="PROSITE" id="PS50940">
    <property type="entry name" value="CHIT_BIND_II"/>
    <property type="match status" value="1"/>
</dbReference>
<feature type="region of interest" description="Disordered" evidence="1">
    <location>
        <begin position="785"/>
        <end position="808"/>
    </location>
</feature>
<feature type="domain" description="Chitin-binding type-2" evidence="3">
    <location>
        <begin position="98"/>
        <end position="155"/>
    </location>
</feature>
<dbReference type="EMBL" id="JAIFRP010000006">
    <property type="protein sequence ID" value="KAK2587901.1"/>
    <property type="molecule type" value="Genomic_DNA"/>
</dbReference>
<dbReference type="InterPro" id="IPR002557">
    <property type="entry name" value="Chitin-bd_dom"/>
</dbReference>
<keyword evidence="5" id="KW-1185">Reference proteome</keyword>
<feature type="compositionally biased region" description="Polar residues" evidence="1">
    <location>
        <begin position="367"/>
        <end position="392"/>
    </location>
</feature>
<comment type="caution">
    <text evidence="4">The sequence shown here is derived from an EMBL/GenBank/DDBJ whole genome shotgun (WGS) entry which is preliminary data.</text>
</comment>
<feature type="region of interest" description="Disordered" evidence="1">
    <location>
        <begin position="291"/>
        <end position="316"/>
    </location>
</feature>
<dbReference type="PANTHER" id="PTHR22933">
    <property type="entry name" value="FI18007P1-RELATED"/>
    <property type="match status" value="1"/>
</dbReference>
<sequence length="1111" mass="125674">MPIILLLFYLTNVVLRNVHGDLEHDIPRRSILSRRAIDGTRGRKYFDPEEEGSFDSYGSAGGQYDRYKEKQDHSDIRMNVPGEPGVDYPAYTMLPQTGFSCERRSRGYYADEVAGCQVFHVCHDILVSSFLCPIGSIFSQKLLTCDWWNKVDCSMTRKFIEINRDDYNQEDDDELIRKAYGMMGLQTGMDVTSDELVDPDRGGRIIDRVTIESTGNDLPSYHDHLSRFMTEPRFLPDYEEQSERSRTSTSYQNSFYNKNYQARPSPYQDSPIFHIRKIGEDDYREPTRYRHFKDDGTQGNTGKNINEFQPSYAPTVPTVTTTTRRFYSPTIPTTYRPSTLAYNKFDLSIESSEHLYTHSERDRSFFVTPTDSESNSEFESRISTKGNYNDSNAHGDRVDGDELSSNSHRVQVKRIDLHGDRTKDSFDLPNENPFSDYDLDSHSSANTDVSIVEEYPDDIETKASIGLAQAFNGSKKFRIHVQDPEDAPRIKDDKKEHGSSFLLPNRDNSYITETTNIFNLTEALQTSGRSVDQPETETAVAINYNRTRGYVLGDNIFEESTTPVADHQKDHSKKIKEFSTTTLSYGENSRSENIFKEGPTSTAKVSKPSDESSYPTQEPHVFTNDPYYSVPRTDIYSSDLRPDIVLKPPIANPLGEFRINIPDYPSTATVPALQAHYSIPYRTEVQSSTQLPGDEDLSQKRNTSDLIPPFATNKDPSIEENVRGSLLQTLVGLSKNTDRIDSTLKPPERYEERKFVVLSNGSVSFEDRNDFPYGVSSTVKEVDSSTIGPLISQEDKEKRENSAPDRSQQIEFVRSIEEATSHETTIGSLLSSPSFTDTSETVRNTKSSSFTVHPDLLYRINDTAPSSYETIDFSSDRNKEKSGVSVSNNANALSLLQLMAELFKIDNIPRPFALNGHQSVKSRSSGDQEYWDKKETGTIVESSGIPFDTDLEDLSRQRDSLDVEITPRNLLKDQRVGIDEPKPATKEIDRSLYDIDNQRSIYQLPHLERSFTFKESKELEEPSVSLPTPSTAKFFTPQTISTTESVKTIVETEFVPSIGFSFDTDEGRQKYVDAVLGGLLHEPINYNSGTNESAKVETTESSSTNRSATQL</sequence>
<dbReference type="GO" id="GO:0008061">
    <property type="term" value="F:chitin binding"/>
    <property type="evidence" value="ECO:0007669"/>
    <property type="project" value="InterPro"/>
</dbReference>
<evidence type="ECO:0000313" key="5">
    <source>
        <dbReference type="Proteomes" id="UP001258017"/>
    </source>
</evidence>
<gene>
    <name evidence="4" type="ORF">KPH14_003997</name>
</gene>
<name>A0AAD9RZ79_9HYME</name>
<feature type="region of interest" description="Disordered" evidence="1">
    <location>
        <begin position="591"/>
        <end position="626"/>
    </location>
</feature>
<organism evidence="4 5">
    <name type="scientific">Odynerus spinipes</name>
    <dbReference type="NCBI Taxonomy" id="1348599"/>
    <lineage>
        <taxon>Eukaryota</taxon>
        <taxon>Metazoa</taxon>
        <taxon>Ecdysozoa</taxon>
        <taxon>Arthropoda</taxon>
        <taxon>Hexapoda</taxon>
        <taxon>Insecta</taxon>
        <taxon>Pterygota</taxon>
        <taxon>Neoptera</taxon>
        <taxon>Endopterygota</taxon>
        <taxon>Hymenoptera</taxon>
        <taxon>Apocrita</taxon>
        <taxon>Aculeata</taxon>
        <taxon>Vespoidea</taxon>
        <taxon>Vespidae</taxon>
        <taxon>Eumeninae</taxon>
        <taxon>Odynerus</taxon>
    </lineage>
</organism>
<feature type="region of interest" description="Disordered" evidence="1">
    <location>
        <begin position="824"/>
        <end position="846"/>
    </location>
</feature>
<dbReference type="SUPFAM" id="SSF57625">
    <property type="entry name" value="Invertebrate chitin-binding proteins"/>
    <property type="match status" value="1"/>
</dbReference>
<feature type="chain" id="PRO_5041928602" description="Chitin-binding type-2 domain-containing protein" evidence="2">
    <location>
        <begin position="21"/>
        <end position="1111"/>
    </location>
</feature>
<dbReference type="Proteomes" id="UP001258017">
    <property type="component" value="Unassembled WGS sequence"/>
</dbReference>
<dbReference type="InterPro" id="IPR052976">
    <property type="entry name" value="Scoloptoxin-like"/>
</dbReference>
<evidence type="ECO:0000259" key="3">
    <source>
        <dbReference type="PROSITE" id="PS50940"/>
    </source>
</evidence>
<feature type="signal peptide" evidence="2">
    <location>
        <begin position="1"/>
        <end position="20"/>
    </location>
</feature>
<proteinExistence type="predicted"/>
<dbReference type="Pfam" id="PF01607">
    <property type="entry name" value="CBM_14"/>
    <property type="match status" value="1"/>
</dbReference>
<feature type="region of interest" description="Disordered" evidence="1">
    <location>
        <begin position="684"/>
        <end position="719"/>
    </location>
</feature>
<feature type="compositionally biased region" description="Polar residues" evidence="1">
    <location>
        <begin position="297"/>
        <end position="309"/>
    </location>
</feature>
<feature type="region of interest" description="Disordered" evidence="1">
    <location>
        <begin position="366"/>
        <end position="441"/>
    </location>
</feature>
<reference evidence="4" key="2">
    <citation type="journal article" date="2023" name="Commun. Biol.">
        <title>Intrasexual cuticular hydrocarbon dimorphism in a wasp sheds light on hydrocarbon biosynthesis genes in Hymenoptera.</title>
        <authorList>
            <person name="Moris V.C."/>
            <person name="Podsiadlowski L."/>
            <person name="Martin S."/>
            <person name="Oeyen J.P."/>
            <person name="Donath A."/>
            <person name="Petersen M."/>
            <person name="Wilbrandt J."/>
            <person name="Misof B."/>
            <person name="Liedtke D."/>
            <person name="Thamm M."/>
            <person name="Scheiner R."/>
            <person name="Schmitt T."/>
            <person name="Niehuis O."/>
        </authorList>
    </citation>
    <scope>NUCLEOTIDE SEQUENCE</scope>
    <source>
        <strain evidence="4">GBR_01_08_01A</strain>
    </source>
</reference>
<dbReference type="Gene3D" id="2.170.140.10">
    <property type="entry name" value="Chitin binding domain"/>
    <property type="match status" value="1"/>
</dbReference>
<dbReference type="AlphaFoldDB" id="A0AAD9RZ79"/>
<dbReference type="SMART" id="SM00494">
    <property type="entry name" value="ChtBD2"/>
    <property type="match status" value="1"/>
</dbReference>
<feature type="compositionally biased region" description="Polar residues" evidence="1">
    <location>
        <begin position="1099"/>
        <end position="1111"/>
    </location>
</feature>
<evidence type="ECO:0000256" key="2">
    <source>
        <dbReference type="SAM" id="SignalP"/>
    </source>
</evidence>
<dbReference type="GO" id="GO:0005576">
    <property type="term" value="C:extracellular region"/>
    <property type="evidence" value="ECO:0007669"/>
    <property type="project" value="InterPro"/>
</dbReference>
<protein>
    <recommendedName>
        <fullName evidence="3">Chitin-binding type-2 domain-containing protein</fullName>
    </recommendedName>
</protein>
<accession>A0AAD9RZ79</accession>
<keyword evidence="2" id="KW-0732">Signal</keyword>
<feature type="region of interest" description="Disordered" evidence="1">
    <location>
        <begin position="1084"/>
        <end position="1111"/>
    </location>
</feature>
<feature type="compositionally biased region" description="Basic and acidic residues" evidence="1">
    <location>
        <begin position="793"/>
        <end position="803"/>
    </location>
</feature>
<reference evidence="4" key="1">
    <citation type="submission" date="2021-08" db="EMBL/GenBank/DDBJ databases">
        <authorList>
            <person name="Misof B."/>
            <person name="Oliver O."/>
            <person name="Podsiadlowski L."/>
            <person name="Donath A."/>
            <person name="Peters R."/>
            <person name="Mayer C."/>
            <person name="Rust J."/>
            <person name="Gunkel S."/>
            <person name="Lesny P."/>
            <person name="Martin S."/>
            <person name="Oeyen J.P."/>
            <person name="Petersen M."/>
            <person name="Panagiotis P."/>
            <person name="Wilbrandt J."/>
            <person name="Tanja T."/>
        </authorList>
    </citation>
    <scope>NUCLEOTIDE SEQUENCE</scope>
    <source>
        <strain evidence="4">GBR_01_08_01A</strain>
        <tissue evidence="4">Thorax + abdomen</tissue>
    </source>
</reference>
<evidence type="ECO:0000313" key="4">
    <source>
        <dbReference type="EMBL" id="KAK2587901.1"/>
    </source>
</evidence>
<dbReference type="InterPro" id="IPR036508">
    <property type="entry name" value="Chitin-bd_dom_sf"/>
</dbReference>
<feature type="compositionally biased region" description="Basic and acidic residues" evidence="1">
    <location>
        <begin position="413"/>
        <end position="426"/>
    </location>
</feature>
<dbReference type="PANTHER" id="PTHR22933:SF42">
    <property type="entry name" value="FI18455P1-RELATED"/>
    <property type="match status" value="1"/>
</dbReference>